<dbReference type="Proteomes" id="UP000306630">
    <property type="component" value="Unassembled WGS sequence"/>
</dbReference>
<proteinExistence type="predicted"/>
<evidence type="ECO:0000313" key="1">
    <source>
        <dbReference type="EMBL" id="TGY76701.1"/>
    </source>
</evidence>
<comment type="caution">
    <text evidence="1">The sequence shown here is derived from an EMBL/GenBank/DDBJ whole genome shotgun (WGS) entry which is preliminary data.</text>
</comment>
<sequence length="115" mass="12273">MLQSLCGITVAVIASVVSVEFSGKPLFKTEGSKVNGSRQEKSILEFSTLQVLPEGENLAFIVSGANGRQYLIGSREPRFPVINYSDTAGSPSGDAAIRTYKITHLAQKSALPCIL</sequence>
<gene>
    <name evidence="1" type="ORF">E5333_00135</name>
</gene>
<dbReference type="RefSeq" id="WP_135957237.1">
    <property type="nucleotide sequence ID" value="NZ_SRVL01000018.1"/>
</dbReference>
<evidence type="ECO:0000313" key="2">
    <source>
        <dbReference type="Proteomes" id="UP000306630"/>
    </source>
</evidence>
<dbReference type="AlphaFoldDB" id="A0A4S2G4I4"/>
<protein>
    <submittedName>
        <fullName evidence="1">Uncharacterized protein</fullName>
    </submittedName>
</protein>
<organism evidence="1 2">
    <name type="scientific">Muribaculum intestinale</name>
    <dbReference type="NCBI Taxonomy" id="1796646"/>
    <lineage>
        <taxon>Bacteria</taxon>
        <taxon>Pseudomonadati</taxon>
        <taxon>Bacteroidota</taxon>
        <taxon>Bacteroidia</taxon>
        <taxon>Bacteroidales</taxon>
        <taxon>Muribaculaceae</taxon>
        <taxon>Muribaculum</taxon>
    </lineage>
</organism>
<accession>A0A4S2G4I4</accession>
<dbReference type="EMBL" id="SRYD01000001">
    <property type="protein sequence ID" value="TGY76701.1"/>
    <property type="molecule type" value="Genomic_DNA"/>
</dbReference>
<reference evidence="1 2" key="1">
    <citation type="submission" date="2019-04" db="EMBL/GenBank/DDBJ databases">
        <title>Microbes associate with the intestines of laboratory mice.</title>
        <authorList>
            <person name="Navarre W."/>
            <person name="Wong E."/>
            <person name="Huang K."/>
            <person name="Tropini C."/>
            <person name="Ng K."/>
            <person name="Yu B."/>
        </authorList>
    </citation>
    <scope>NUCLEOTIDE SEQUENCE [LARGE SCALE GENOMIC DNA]</scope>
    <source>
        <strain evidence="1 2">NM06_A21</strain>
    </source>
</reference>
<name>A0A4S2G4I4_9BACT</name>